<geneLocation type="plasmid" evidence="2">
    <name>pAO1</name>
</geneLocation>
<evidence type="ECO:0000259" key="1">
    <source>
        <dbReference type="Pfam" id="PF02796"/>
    </source>
</evidence>
<dbReference type="SUPFAM" id="SSF46689">
    <property type="entry name" value="Homeodomain-like"/>
    <property type="match status" value="1"/>
</dbReference>
<dbReference type="Gene3D" id="1.10.10.60">
    <property type="entry name" value="Homeodomain-like"/>
    <property type="match status" value="1"/>
</dbReference>
<dbReference type="AlphaFoldDB" id="Q8GAB5"/>
<evidence type="ECO:0000313" key="2">
    <source>
        <dbReference type="EMBL" id="CAD48016.1"/>
    </source>
</evidence>
<dbReference type="GO" id="GO:0003677">
    <property type="term" value="F:DNA binding"/>
    <property type="evidence" value="ECO:0007669"/>
    <property type="project" value="InterPro"/>
</dbReference>
<dbReference type="InterPro" id="IPR006120">
    <property type="entry name" value="Resolvase_HTH_dom"/>
</dbReference>
<reference evidence="2" key="2">
    <citation type="submission" date="2013-12" db="EMBL/GenBank/DDBJ databases">
        <authorList>
            <person name="Mihasan M."/>
            <person name="Brandsch R."/>
        </authorList>
    </citation>
    <scope>NUCLEOTIDE SEQUENCE</scope>
    <source>
        <strain evidence="2">ATCC 49919</strain>
        <plasmid evidence="2">pAO1</plasmid>
    </source>
</reference>
<reference evidence="2" key="1">
    <citation type="journal article" date="2003" name="J. Bacteriol.">
        <title>Sequence of the 165-kilobase catabolic plasmid pAO1 from Arthrobacter nicotinovorans and identification of a pAO1-dependent nicotine uptake system.</title>
        <authorList>
            <person name="Igloi G.L."/>
            <person name="Brandsch R."/>
        </authorList>
    </citation>
    <scope>NUCLEOTIDE SEQUENCE [LARGE SCALE GENOMIC DNA]</scope>
    <source>
        <strain evidence="2">ATCC 49919</strain>
        <plasmid evidence="2">pAO1</plasmid>
    </source>
</reference>
<accession>Q8GAB5</accession>
<feature type="domain" description="Resolvase HTH" evidence="1">
    <location>
        <begin position="33"/>
        <end position="67"/>
    </location>
</feature>
<feature type="non-terminal residue" evidence="2">
    <location>
        <position position="1"/>
    </location>
</feature>
<dbReference type="InterPro" id="IPR009057">
    <property type="entry name" value="Homeodomain-like_sf"/>
</dbReference>
<keyword evidence="2" id="KW-0614">Plasmid</keyword>
<name>Q8GAB5_PAENI</name>
<dbReference type="GO" id="GO:0000150">
    <property type="term" value="F:DNA strand exchange activity"/>
    <property type="evidence" value="ECO:0007669"/>
    <property type="project" value="InterPro"/>
</dbReference>
<dbReference type="Pfam" id="PF02796">
    <property type="entry name" value="HTH_7"/>
    <property type="match status" value="1"/>
</dbReference>
<protein>
    <recommendedName>
        <fullName evidence="1">Resolvase HTH domain-containing protein</fullName>
    </recommendedName>
</protein>
<proteinExistence type="predicted"/>
<dbReference type="EMBL" id="AJ507836">
    <property type="protein sequence ID" value="CAD48016.1"/>
    <property type="molecule type" value="Genomic_DNA"/>
</dbReference>
<sequence length="96" mass="10076">STGRGPASRLKVADLAGGSLLTRLPTWAAANASKIRSARKLLDHGTPRREVAASLGVSVPTLYRWVPAAGTTVASQQFLRFGAGAVRRCNYKGNGL</sequence>
<organism evidence="2">
    <name type="scientific">Paenarthrobacter nicotinovorans</name>
    <name type="common">Arthrobacter nicotinovorans</name>
    <dbReference type="NCBI Taxonomy" id="29320"/>
    <lineage>
        <taxon>Bacteria</taxon>
        <taxon>Bacillati</taxon>
        <taxon>Actinomycetota</taxon>
        <taxon>Actinomycetes</taxon>
        <taxon>Micrococcales</taxon>
        <taxon>Micrococcaceae</taxon>
        <taxon>Paenarthrobacter</taxon>
    </lineage>
</organism>